<dbReference type="AlphaFoldDB" id="A0A917CJD4"/>
<proteinExistence type="predicted"/>
<dbReference type="EMBL" id="BMEO01000003">
    <property type="protein sequence ID" value="GGF90642.1"/>
    <property type="molecule type" value="Genomic_DNA"/>
</dbReference>
<accession>A0A917CJD4</accession>
<organism evidence="1 2">
    <name type="scientific">Marinicella pacifica</name>
    <dbReference type="NCBI Taxonomy" id="1171543"/>
    <lineage>
        <taxon>Bacteria</taxon>
        <taxon>Pseudomonadati</taxon>
        <taxon>Pseudomonadota</taxon>
        <taxon>Gammaproteobacteria</taxon>
        <taxon>Lysobacterales</taxon>
        <taxon>Marinicellaceae</taxon>
        <taxon>Marinicella</taxon>
    </lineage>
</organism>
<name>A0A917CJD4_9GAMM</name>
<reference evidence="1" key="2">
    <citation type="submission" date="2020-09" db="EMBL/GenBank/DDBJ databases">
        <authorList>
            <person name="Sun Q."/>
            <person name="Zhou Y."/>
        </authorList>
    </citation>
    <scope>NUCLEOTIDE SEQUENCE</scope>
    <source>
        <strain evidence="1">CGMCC 1.12181</strain>
    </source>
</reference>
<evidence type="ECO:0000313" key="2">
    <source>
        <dbReference type="Proteomes" id="UP000605253"/>
    </source>
</evidence>
<protein>
    <submittedName>
        <fullName evidence="1">Uncharacterized protein</fullName>
    </submittedName>
</protein>
<keyword evidence="2" id="KW-1185">Reference proteome</keyword>
<reference evidence="1" key="1">
    <citation type="journal article" date="2014" name="Int. J. Syst. Evol. Microbiol.">
        <title>Complete genome sequence of Corynebacterium casei LMG S-19264T (=DSM 44701T), isolated from a smear-ripened cheese.</title>
        <authorList>
            <consortium name="US DOE Joint Genome Institute (JGI-PGF)"/>
            <person name="Walter F."/>
            <person name="Albersmeier A."/>
            <person name="Kalinowski J."/>
            <person name="Ruckert C."/>
        </authorList>
    </citation>
    <scope>NUCLEOTIDE SEQUENCE</scope>
    <source>
        <strain evidence="1">CGMCC 1.12181</strain>
    </source>
</reference>
<dbReference type="RefSeq" id="WP_188364562.1">
    <property type="nucleotide sequence ID" value="NZ_BAABJF010000017.1"/>
</dbReference>
<sequence>MLTLLLATGVCAQNKSLSRLVEASLQEVNTAKQQVVFNNQRYRYEPDLKNALYQDEDAGKRLDIYDLKEGETYFFNLYQSNTDRNDQFKLIFIAKEPQAE</sequence>
<comment type="caution">
    <text evidence="1">The sequence shown here is derived from an EMBL/GenBank/DDBJ whole genome shotgun (WGS) entry which is preliminary data.</text>
</comment>
<gene>
    <name evidence="1" type="ORF">GCM10011365_09700</name>
</gene>
<dbReference type="Proteomes" id="UP000605253">
    <property type="component" value="Unassembled WGS sequence"/>
</dbReference>
<evidence type="ECO:0000313" key="1">
    <source>
        <dbReference type="EMBL" id="GGF90642.1"/>
    </source>
</evidence>